<reference evidence="1 2" key="1">
    <citation type="submission" date="2019-03" db="EMBL/GenBank/DDBJ databases">
        <title>The genome sequence of a newly discovered highly antifungal drug resistant Aspergillus species, Aspergillus tanneri NIH 1004.</title>
        <authorList>
            <person name="Mounaud S."/>
            <person name="Singh I."/>
            <person name="Joardar V."/>
            <person name="Pakala S."/>
            <person name="Pakala S."/>
            <person name="Venepally P."/>
            <person name="Hoover J."/>
            <person name="Nierman W."/>
            <person name="Chung J."/>
            <person name="Losada L."/>
        </authorList>
    </citation>
    <scope>NUCLEOTIDE SEQUENCE [LARGE SCALE GENOMIC DNA]</scope>
    <source>
        <strain evidence="1 2">NIH1004</strain>
    </source>
</reference>
<comment type="caution">
    <text evidence="1">The sequence shown here is derived from an EMBL/GenBank/DDBJ whole genome shotgun (WGS) entry which is preliminary data.</text>
</comment>
<name>A0A4S3J8C6_9EURO</name>
<dbReference type="VEuPathDB" id="FungiDB:EYZ11_009439"/>
<protein>
    <submittedName>
        <fullName evidence="1">Uncharacterized protein</fullName>
    </submittedName>
</protein>
<keyword evidence="2" id="KW-1185">Reference proteome</keyword>
<sequence length="67" mass="7890">MIPIQILIHIVAPRKFRIRRRTYIVIYDVLNLIPQLSKLGQYNTVNPYKGLRCTGPHSETTLWGLWN</sequence>
<evidence type="ECO:0000313" key="2">
    <source>
        <dbReference type="Proteomes" id="UP000308092"/>
    </source>
</evidence>
<dbReference type="AlphaFoldDB" id="A0A4S3J8C6"/>
<gene>
    <name evidence="1" type="ORF">EYZ11_009439</name>
</gene>
<proteinExistence type="predicted"/>
<accession>A0A4S3J8C6</accession>
<dbReference type="EMBL" id="SOSA01000448">
    <property type="protein sequence ID" value="THC91095.1"/>
    <property type="molecule type" value="Genomic_DNA"/>
</dbReference>
<dbReference type="Proteomes" id="UP000308092">
    <property type="component" value="Unassembled WGS sequence"/>
</dbReference>
<evidence type="ECO:0000313" key="1">
    <source>
        <dbReference type="EMBL" id="THC91095.1"/>
    </source>
</evidence>
<organism evidence="1 2">
    <name type="scientific">Aspergillus tanneri</name>
    <dbReference type="NCBI Taxonomy" id="1220188"/>
    <lineage>
        <taxon>Eukaryota</taxon>
        <taxon>Fungi</taxon>
        <taxon>Dikarya</taxon>
        <taxon>Ascomycota</taxon>
        <taxon>Pezizomycotina</taxon>
        <taxon>Eurotiomycetes</taxon>
        <taxon>Eurotiomycetidae</taxon>
        <taxon>Eurotiales</taxon>
        <taxon>Aspergillaceae</taxon>
        <taxon>Aspergillus</taxon>
        <taxon>Aspergillus subgen. Circumdati</taxon>
    </lineage>
</organism>